<reference evidence="4" key="1">
    <citation type="journal article" date="2019" name="Int. J. Syst. Evol. Microbiol.">
        <title>The Global Catalogue of Microorganisms (GCM) 10K type strain sequencing project: providing services to taxonomists for standard genome sequencing and annotation.</title>
        <authorList>
            <consortium name="The Broad Institute Genomics Platform"/>
            <consortium name="The Broad Institute Genome Sequencing Center for Infectious Disease"/>
            <person name="Wu L."/>
            <person name="Ma J."/>
        </authorList>
    </citation>
    <scope>NUCLEOTIDE SEQUENCE [LARGE SCALE GENOMIC DNA]</scope>
    <source>
        <strain evidence="4">JCM 16545</strain>
    </source>
</reference>
<evidence type="ECO:0000313" key="4">
    <source>
        <dbReference type="Proteomes" id="UP001597297"/>
    </source>
</evidence>
<sequence length="261" mass="26724">MHTTTKLLLSSALLLGVSSASHAASIVTDDFSSNTITSDNRLRIGHTANNWIKFSSSEWAVSGGVVSNPGTTAGIPSEGGLLRVFDVGAAGLADYTELTFSFDYNVGADATLYFHAYGLYNGTTTGNNTQLHNTGVQNGTIQTQFDGSPTANQGDFTGINFKDGSLGGAGNASTAFSGALTGSGTFTQTIVLGEGAFATAGVNDINDLQYLTMGWGSNVTTTTGTGAISIDNFSVTAIPEPSSSALLLGGLGALVLRRRRG</sequence>
<proteinExistence type="predicted"/>
<comment type="caution">
    <text evidence="3">The sequence shown here is derived from an EMBL/GenBank/DDBJ whole genome shotgun (WGS) entry which is preliminary data.</text>
</comment>
<protein>
    <submittedName>
        <fullName evidence="3">PEP-CTERM sorting domain-containing protein</fullName>
    </submittedName>
</protein>
<name>A0ABW5E1H5_9BACT</name>
<feature type="chain" id="PRO_5045261734" evidence="1">
    <location>
        <begin position="24"/>
        <end position="261"/>
    </location>
</feature>
<dbReference type="InterPro" id="IPR013424">
    <property type="entry name" value="Ice-binding_C"/>
</dbReference>
<dbReference type="NCBIfam" id="TIGR02595">
    <property type="entry name" value="PEP_CTERM"/>
    <property type="match status" value="1"/>
</dbReference>
<evidence type="ECO:0000313" key="3">
    <source>
        <dbReference type="EMBL" id="MFD2276264.1"/>
    </source>
</evidence>
<dbReference type="RefSeq" id="WP_377094396.1">
    <property type="nucleotide sequence ID" value="NZ_JBHSJM010000001.1"/>
</dbReference>
<keyword evidence="4" id="KW-1185">Reference proteome</keyword>
<evidence type="ECO:0000259" key="2">
    <source>
        <dbReference type="Pfam" id="PF07589"/>
    </source>
</evidence>
<organism evidence="3 4">
    <name type="scientific">Rubritalea spongiae</name>
    <dbReference type="NCBI Taxonomy" id="430797"/>
    <lineage>
        <taxon>Bacteria</taxon>
        <taxon>Pseudomonadati</taxon>
        <taxon>Verrucomicrobiota</taxon>
        <taxon>Verrucomicrobiia</taxon>
        <taxon>Verrucomicrobiales</taxon>
        <taxon>Rubritaleaceae</taxon>
        <taxon>Rubritalea</taxon>
    </lineage>
</organism>
<dbReference type="EMBL" id="JBHUJC010000020">
    <property type="protein sequence ID" value="MFD2276264.1"/>
    <property type="molecule type" value="Genomic_DNA"/>
</dbReference>
<gene>
    <name evidence="3" type="ORF">ACFSQZ_07275</name>
</gene>
<feature type="domain" description="Ice-binding protein C-terminal" evidence="2">
    <location>
        <begin position="237"/>
        <end position="260"/>
    </location>
</feature>
<accession>A0ABW5E1H5</accession>
<dbReference type="Proteomes" id="UP001597297">
    <property type="component" value="Unassembled WGS sequence"/>
</dbReference>
<feature type="signal peptide" evidence="1">
    <location>
        <begin position="1"/>
        <end position="23"/>
    </location>
</feature>
<evidence type="ECO:0000256" key="1">
    <source>
        <dbReference type="SAM" id="SignalP"/>
    </source>
</evidence>
<keyword evidence="1" id="KW-0732">Signal</keyword>
<dbReference type="Pfam" id="PF07589">
    <property type="entry name" value="PEP-CTERM"/>
    <property type="match status" value="1"/>
</dbReference>